<keyword evidence="10" id="KW-1185">Reference proteome</keyword>
<keyword evidence="3 9" id="KW-0808">Transferase</keyword>
<dbReference type="GO" id="GO:0042597">
    <property type="term" value="C:periplasmic space"/>
    <property type="evidence" value="ECO:0007669"/>
    <property type="project" value="UniProtKB-SubCell"/>
</dbReference>
<dbReference type="InterPro" id="IPR031811">
    <property type="entry name" value="ALGX/ALGJ_SGNH-like"/>
</dbReference>
<evidence type="ECO:0000256" key="5">
    <source>
        <dbReference type="ARBA" id="ARBA00022764"/>
    </source>
</evidence>
<dbReference type="RefSeq" id="WP_091845330.1">
    <property type="nucleotide sequence ID" value="NZ_FOCM01000004.1"/>
</dbReference>
<dbReference type="OrthoDB" id="9760774at2"/>
<name>A0A1H8GHE5_9RHOB</name>
<feature type="domain" description="AlgX/AlgJ SGNH hydrolase-like" evidence="8">
    <location>
        <begin position="83"/>
        <end position="338"/>
    </location>
</feature>
<dbReference type="GO" id="GO:0042121">
    <property type="term" value="P:alginic acid biosynthetic process"/>
    <property type="evidence" value="ECO:0007669"/>
    <property type="project" value="UniProtKB-UniPathway"/>
</dbReference>
<evidence type="ECO:0000259" key="8">
    <source>
        <dbReference type="Pfam" id="PF16822"/>
    </source>
</evidence>
<evidence type="ECO:0000256" key="3">
    <source>
        <dbReference type="ARBA" id="ARBA00022679"/>
    </source>
</evidence>
<protein>
    <submittedName>
        <fullName evidence="9">Alginate O-acetyltransferase complex protein AlgJ</fullName>
    </submittedName>
</protein>
<keyword evidence="7" id="KW-1133">Transmembrane helix</keyword>
<dbReference type="Proteomes" id="UP000199372">
    <property type="component" value="Unassembled WGS sequence"/>
</dbReference>
<sequence length="356" mass="37884">MMQTILKTIRYSVPILFLGYAVVVNLAIFGEGLPGEVEGDVVTGRAALSLDTLYGQAQPHRDTAVGLIGAARYALIGEGRDGVTAGEDGWLFSDEEFQRATTPEIATATRIIEEVDAELDALGSELTVVPVPAKIDIYRDRGDAEAGAAMEEQYLAFRAALHEAGVESVDTRPALADVDGDPVFLTRDTHWTPAGAADVAEAVAGSEKISRGDKEFAKVPARPEEFIGDLVSFVTTDDFAPRVGLGPERVTPYVAEEADATEGGIFASDDDPIDTVLVGTSYSANEAWSFVPALKIALGRDILNLAEEGRGPIAPMRDVLSDPAFADAPPAHVIWEFPVRYLGAPKHTDTEEASNG</sequence>
<evidence type="ECO:0000256" key="7">
    <source>
        <dbReference type="SAM" id="Phobius"/>
    </source>
</evidence>
<feature type="transmembrane region" description="Helical" evidence="7">
    <location>
        <begin position="12"/>
        <end position="30"/>
    </location>
</feature>
<evidence type="ECO:0000256" key="4">
    <source>
        <dbReference type="ARBA" id="ARBA00022729"/>
    </source>
</evidence>
<evidence type="ECO:0000313" key="10">
    <source>
        <dbReference type="Proteomes" id="UP000199372"/>
    </source>
</evidence>
<dbReference type="Pfam" id="PF16822">
    <property type="entry name" value="ALGX"/>
    <property type="match status" value="1"/>
</dbReference>
<keyword evidence="6" id="KW-0016">Alginate biosynthesis</keyword>
<evidence type="ECO:0000256" key="2">
    <source>
        <dbReference type="ARBA" id="ARBA00005182"/>
    </source>
</evidence>
<comment type="pathway">
    <text evidence="2">Glycan biosynthesis; alginate biosynthesis.</text>
</comment>
<reference evidence="10" key="1">
    <citation type="submission" date="2016-10" db="EMBL/GenBank/DDBJ databases">
        <authorList>
            <person name="Varghese N."/>
            <person name="Submissions S."/>
        </authorList>
    </citation>
    <scope>NUCLEOTIDE SEQUENCE [LARGE SCALE GENOMIC DNA]</scope>
    <source>
        <strain evidence="10">DSM 26893</strain>
    </source>
</reference>
<keyword evidence="4" id="KW-0732">Signal</keyword>
<dbReference type="UniPathway" id="UPA00286"/>
<dbReference type="GO" id="GO:0016740">
    <property type="term" value="F:transferase activity"/>
    <property type="evidence" value="ECO:0007669"/>
    <property type="project" value="UniProtKB-KW"/>
</dbReference>
<keyword evidence="7" id="KW-0472">Membrane</keyword>
<organism evidence="9 10">
    <name type="scientific">Palleronia pelagia</name>
    <dbReference type="NCBI Taxonomy" id="387096"/>
    <lineage>
        <taxon>Bacteria</taxon>
        <taxon>Pseudomonadati</taxon>
        <taxon>Pseudomonadota</taxon>
        <taxon>Alphaproteobacteria</taxon>
        <taxon>Rhodobacterales</taxon>
        <taxon>Roseobacteraceae</taxon>
        <taxon>Palleronia</taxon>
    </lineage>
</organism>
<keyword evidence="5" id="KW-0574">Periplasm</keyword>
<keyword evidence="7" id="KW-0812">Transmembrane</keyword>
<accession>A0A1H8GHE5</accession>
<proteinExistence type="predicted"/>
<dbReference type="AlphaFoldDB" id="A0A1H8GHE5"/>
<dbReference type="EMBL" id="FOCM01000004">
    <property type="protein sequence ID" value="SEN43446.1"/>
    <property type="molecule type" value="Genomic_DNA"/>
</dbReference>
<comment type="subcellular location">
    <subcellularLocation>
        <location evidence="1">Periplasm</location>
    </subcellularLocation>
</comment>
<evidence type="ECO:0000256" key="1">
    <source>
        <dbReference type="ARBA" id="ARBA00004418"/>
    </source>
</evidence>
<gene>
    <name evidence="9" type="ORF">SAMN04488011_10481</name>
</gene>
<evidence type="ECO:0000313" key="9">
    <source>
        <dbReference type="EMBL" id="SEN43446.1"/>
    </source>
</evidence>
<evidence type="ECO:0000256" key="6">
    <source>
        <dbReference type="ARBA" id="ARBA00022841"/>
    </source>
</evidence>